<keyword evidence="2 7" id="KW-0732">Signal</keyword>
<organism evidence="9 10">
    <name type="scientific">Pendulispora rubella</name>
    <dbReference type="NCBI Taxonomy" id="2741070"/>
    <lineage>
        <taxon>Bacteria</taxon>
        <taxon>Pseudomonadati</taxon>
        <taxon>Myxococcota</taxon>
        <taxon>Myxococcia</taxon>
        <taxon>Myxococcales</taxon>
        <taxon>Sorangiineae</taxon>
        <taxon>Pendulisporaceae</taxon>
        <taxon>Pendulispora</taxon>
    </lineage>
</organism>
<evidence type="ECO:0000256" key="1">
    <source>
        <dbReference type="ARBA" id="ARBA00022723"/>
    </source>
</evidence>
<evidence type="ECO:0000256" key="7">
    <source>
        <dbReference type="SAM" id="SignalP"/>
    </source>
</evidence>
<keyword evidence="10" id="KW-1185">Reference proteome</keyword>
<dbReference type="RefSeq" id="WP_394837328.1">
    <property type="nucleotide sequence ID" value="NZ_CP089983.1"/>
</dbReference>
<dbReference type="InterPro" id="IPR019734">
    <property type="entry name" value="TPR_rpt"/>
</dbReference>
<evidence type="ECO:0000259" key="8">
    <source>
        <dbReference type="PROSITE" id="PS51007"/>
    </source>
</evidence>
<dbReference type="PROSITE" id="PS51007">
    <property type="entry name" value="CYTC"/>
    <property type="match status" value="1"/>
</dbReference>
<dbReference type="Pfam" id="PF13435">
    <property type="entry name" value="Cytochrome_C554"/>
    <property type="match status" value="1"/>
</dbReference>
<dbReference type="Pfam" id="PF14559">
    <property type="entry name" value="TPR_19"/>
    <property type="match status" value="1"/>
</dbReference>
<evidence type="ECO:0000256" key="4">
    <source>
        <dbReference type="PROSITE-ProRule" id="PRU00339"/>
    </source>
</evidence>
<proteinExistence type="predicted"/>
<feature type="region of interest" description="Disordered" evidence="6">
    <location>
        <begin position="30"/>
        <end position="60"/>
    </location>
</feature>
<evidence type="ECO:0000256" key="5">
    <source>
        <dbReference type="PROSITE-ProRule" id="PRU00433"/>
    </source>
</evidence>
<accession>A0ABZ2LCL7</accession>
<feature type="repeat" description="TPR" evidence="4">
    <location>
        <begin position="600"/>
        <end position="633"/>
    </location>
</feature>
<gene>
    <name evidence="9" type="ORF">LVJ94_10515</name>
</gene>
<sequence length="682" mass="74650">MALHPCHRWPLALLLTTSVLWFACSKKETTSTVTDHPPQEPKASAEPPPPAVPPPPEPVRPRIAFVGQKRCAECHAKENTAFSHDWHARALSRATPSYVVGRFGNLHFKGSSSEAWMLREKNYQVRTTGADGALTSFSVDWVLGGKRMQDPVTVFPDGRWQVLPVYYHVTGKGEWVDYTENKQGSLSPDHPFFWANFRRMANRECLDCHVTGMDARYERASHQWRTEMADPGVTCESCHGPGGKHAESLDPDDIVRPHKVSPETALGICAQCHGPRNPLYPVLDAEHHFVAGQAYEEHFQPLGYVDGKQHSGDFFADGRPKTSSFEYQALLQSRCHSKGKATCLTCHTAPHEKHDADEMKIPSAAVAKDAPSKTDASACKGCHENIFASAKAHSHHTAPAAQSCVACHMPKVVAGVLDTFADHSIDVPAPENTTKHGIPNACNACHQHEKETPEAMASAIASWWPQASTRTQRRVRIADAFDENTKAQSLAALKAVMADDTEAAIVRGAAAQLLAERFPKEAHAIVPLLRATDPLLRTRAVQALGMAETKNSADDVARLSRDPSPFVREASALVLAQFGDGRAESNLRALTSAAPANALPRPHAILGFALSKRGQLDDAIKELERAVDIQPYFVDALVVLADLYAKQNRLDQTRARLEEALRFDAQNPAVKQRLRVLSGGAP</sequence>
<evidence type="ECO:0000256" key="3">
    <source>
        <dbReference type="ARBA" id="ARBA00023004"/>
    </source>
</evidence>
<dbReference type="PANTHER" id="PTHR35038">
    <property type="entry name" value="DISSIMILATORY SULFITE REDUCTASE SIRA"/>
    <property type="match status" value="1"/>
</dbReference>
<dbReference type="SMART" id="SM00028">
    <property type="entry name" value="TPR"/>
    <property type="match status" value="2"/>
</dbReference>
<protein>
    <submittedName>
        <fullName evidence="9">Tetratricopeptide repeat protein</fullName>
    </submittedName>
</protein>
<evidence type="ECO:0000313" key="9">
    <source>
        <dbReference type="EMBL" id="WXB07663.1"/>
    </source>
</evidence>
<dbReference type="PANTHER" id="PTHR35038:SF8">
    <property type="entry name" value="C-TYPE POLYHEME CYTOCHROME OMCC"/>
    <property type="match status" value="1"/>
</dbReference>
<dbReference type="InterPro" id="IPR011989">
    <property type="entry name" value="ARM-like"/>
</dbReference>
<reference evidence="9" key="1">
    <citation type="submission" date="2021-12" db="EMBL/GenBank/DDBJ databases">
        <title>Discovery of the Pendulisporaceae a myxobacterial family with distinct sporulation behavior and unique specialized metabolism.</title>
        <authorList>
            <person name="Garcia R."/>
            <person name="Popoff A."/>
            <person name="Bader C.D."/>
            <person name="Loehr J."/>
            <person name="Walesch S."/>
            <person name="Walt C."/>
            <person name="Boldt J."/>
            <person name="Bunk B."/>
            <person name="Haeckl F.J.F.P.J."/>
            <person name="Gunesch A.P."/>
            <person name="Birkelbach J."/>
            <person name="Nuebel U."/>
            <person name="Pietschmann T."/>
            <person name="Bach T."/>
            <person name="Mueller R."/>
        </authorList>
    </citation>
    <scope>NUCLEOTIDE SEQUENCE</scope>
    <source>
        <strain evidence="9">MSr11367</strain>
    </source>
</reference>
<feature type="signal peptide" evidence="7">
    <location>
        <begin position="1"/>
        <end position="23"/>
    </location>
</feature>
<dbReference type="InterPro" id="IPR023155">
    <property type="entry name" value="Cyt_c-552/4"/>
</dbReference>
<keyword evidence="3 5" id="KW-0408">Iron</keyword>
<dbReference type="InterPro" id="IPR016024">
    <property type="entry name" value="ARM-type_fold"/>
</dbReference>
<dbReference type="InterPro" id="IPR051829">
    <property type="entry name" value="Multiheme_Cytochr_ET"/>
</dbReference>
<dbReference type="SUPFAM" id="SSF48452">
    <property type="entry name" value="TPR-like"/>
    <property type="match status" value="1"/>
</dbReference>
<dbReference type="SUPFAM" id="SSF48371">
    <property type="entry name" value="ARM repeat"/>
    <property type="match status" value="1"/>
</dbReference>
<keyword evidence="1 5" id="KW-0479">Metal-binding</keyword>
<dbReference type="Proteomes" id="UP001374803">
    <property type="component" value="Chromosome"/>
</dbReference>
<evidence type="ECO:0000256" key="2">
    <source>
        <dbReference type="ARBA" id="ARBA00022729"/>
    </source>
</evidence>
<dbReference type="InterPro" id="IPR036280">
    <property type="entry name" value="Multihaem_cyt_sf"/>
</dbReference>
<dbReference type="Gene3D" id="1.25.10.10">
    <property type="entry name" value="Leucine-rich Repeat Variant"/>
    <property type="match status" value="1"/>
</dbReference>
<dbReference type="Gene3D" id="1.10.1130.10">
    <property type="entry name" value="Flavocytochrome C3, Chain A"/>
    <property type="match status" value="2"/>
</dbReference>
<name>A0ABZ2LCL7_9BACT</name>
<evidence type="ECO:0000256" key="6">
    <source>
        <dbReference type="SAM" id="MobiDB-lite"/>
    </source>
</evidence>
<evidence type="ECO:0000313" key="10">
    <source>
        <dbReference type="Proteomes" id="UP001374803"/>
    </source>
</evidence>
<feature type="chain" id="PRO_5046567532" evidence="7">
    <location>
        <begin position="24"/>
        <end position="682"/>
    </location>
</feature>
<dbReference type="PROSITE" id="PS50005">
    <property type="entry name" value="TPR"/>
    <property type="match status" value="1"/>
</dbReference>
<dbReference type="InterPro" id="IPR009056">
    <property type="entry name" value="Cyt_c-like_dom"/>
</dbReference>
<keyword evidence="4" id="KW-0802">TPR repeat</keyword>
<dbReference type="Pfam" id="PF13646">
    <property type="entry name" value="HEAT_2"/>
    <property type="match status" value="1"/>
</dbReference>
<keyword evidence="5" id="KW-0349">Heme</keyword>
<dbReference type="EMBL" id="CP089983">
    <property type="protein sequence ID" value="WXB07663.1"/>
    <property type="molecule type" value="Genomic_DNA"/>
</dbReference>
<feature type="domain" description="Cytochrome c" evidence="8">
    <location>
        <begin position="425"/>
        <end position="533"/>
    </location>
</feature>
<dbReference type="InterPro" id="IPR011990">
    <property type="entry name" value="TPR-like_helical_dom_sf"/>
</dbReference>
<feature type="compositionally biased region" description="Pro residues" evidence="6">
    <location>
        <begin position="46"/>
        <end position="58"/>
    </location>
</feature>
<dbReference type="SUPFAM" id="SSF48695">
    <property type="entry name" value="Multiheme cytochromes"/>
    <property type="match status" value="1"/>
</dbReference>
<dbReference type="Gene3D" id="1.25.40.10">
    <property type="entry name" value="Tetratricopeptide repeat domain"/>
    <property type="match status" value="1"/>
</dbReference>